<evidence type="ECO:0000313" key="2">
    <source>
        <dbReference type="EMBL" id="GAA4669409.1"/>
    </source>
</evidence>
<name>A0ABP8VQR4_9ACTN</name>
<reference evidence="3" key="1">
    <citation type="journal article" date="2019" name="Int. J. Syst. Evol. Microbiol.">
        <title>The Global Catalogue of Microorganisms (GCM) 10K type strain sequencing project: providing services to taxonomists for standard genome sequencing and annotation.</title>
        <authorList>
            <consortium name="The Broad Institute Genomics Platform"/>
            <consortium name="The Broad Institute Genome Sequencing Center for Infectious Disease"/>
            <person name="Wu L."/>
            <person name="Ma J."/>
        </authorList>
    </citation>
    <scope>NUCLEOTIDE SEQUENCE [LARGE SCALE GENOMIC DNA]</scope>
    <source>
        <strain evidence="3">JCM 18127</strain>
    </source>
</reference>
<gene>
    <name evidence="2" type="ORF">GCM10023226_02130</name>
</gene>
<dbReference type="Pfam" id="PF13450">
    <property type="entry name" value="NAD_binding_8"/>
    <property type="match status" value="1"/>
</dbReference>
<dbReference type="InterPro" id="IPR002937">
    <property type="entry name" value="Amino_oxidase"/>
</dbReference>
<dbReference type="InterPro" id="IPR036188">
    <property type="entry name" value="FAD/NAD-bd_sf"/>
</dbReference>
<sequence length="330" mass="34908">MSGAPVVPVVVVGAGISGVACARALQAAGAPVRVVDRGYRIGGRMASKRLDDRAVDLGASYFTVSDPAFEAVAADWRDRGLAEPWTDTFHVVDATAPGGALEPKSGPVRWRAPGALRSLVEDLAAPLEVERAEVAQVDRDERGVLTVDGEPAAAVVLAMPDVQARRLLGPGLEGVGEQLTRDFEPVLALVARFAERSWGFDGVFVNGDDDLAWIVDDGRRRGDDAPVLVAHTTPERAAHHLEDPEGAGPLLVAALRRVLGLPEPESHVVKRWSLARPVGEREEPYLLAGGENTETGLLGVCGDGWGPTPKVEGAYLSGHRLGQAFAERLA</sequence>
<dbReference type="Gene3D" id="3.90.660.10">
    <property type="match status" value="1"/>
</dbReference>
<dbReference type="Pfam" id="PF01593">
    <property type="entry name" value="Amino_oxidase"/>
    <property type="match status" value="1"/>
</dbReference>
<dbReference type="PANTHER" id="PTHR16128:SF5">
    <property type="entry name" value="FAD_NAD(P)-BINDING OXIDOREDUCTASE FAMILY PROTEIN"/>
    <property type="match status" value="1"/>
</dbReference>
<dbReference type="PANTHER" id="PTHR16128">
    <property type="entry name" value="FAD/NAD(P)-BINDING OXIDOREDUCTASE FAMILY PROTEIN"/>
    <property type="match status" value="1"/>
</dbReference>
<dbReference type="Proteomes" id="UP001500621">
    <property type="component" value="Unassembled WGS sequence"/>
</dbReference>
<evidence type="ECO:0000313" key="3">
    <source>
        <dbReference type="Proteomes" id="UP001500621"/>
    </source>
</evidence>
<protein>
    <submittedName>
        <fullName evidence="2">FAD-dependent oxidoreductase</fullName>
    </submittedName>
</protein>
<proteinExistence type="predicted"/>
<dbReference type="SUPFAM" id="SSF51905">
    <property type="entry name" value="FAD/NAD(P)-binding domain"/>
    <property type="match status" value="1"/>
</dbReference>
<dbReference type="Gene3D" id="3.50.50.60">
    <property type="entry name" value="FAD/NAD(P)-binding domain"/>
    <property type="match status" value="1"/>
</dbReference>
<evidence type="ECO:0000259" key="1">
    <source>
        <dbReference type="Pfam" id="PF01593"/>
    </source>
</evidence>
<comment type="caution">
    <text evidence="2">The sequence shown here is derived from an EMBL/GenBank/DDBJ whole genome shotgun (WGS) entry which is preliminary data.</text>
</comment>
<dbReference type="EMBL" id="BAABIM010000001">
    <property type="protein sequence ID" value="GAA4669409.1"/>
    <property type="molecule type" value="Genomic_DNA"/>
</dbReference>
<dbReference type="RefSeq" id="WP_345262193.1">
    <property type="nucleotide sequence ID" value="NZ_BAABIM010000001.1"/>
</dbReference>
<accession>A0ABP8VQR4</accession>
<feature type="domain" description="Amine oxidase" evidence="1">
    <location>
        <begin position="110"/>
        <end position="320"/>
    </location>
</feature>
<organism evidence="2 3">
    <name type="scientific">Nocardioides nanhaiensis</name>
    <dbReference type="NCBI Taxonomy" id="1476871"/>
    <lineage>
        <taxon>Bacteria</taxon>
        <taxon>Bacillati</taxon>
        <taxon>Actinomycetota</taxon>
        <taxon>Actinomycetes</taxon>
        <taxon>Propionibacteriales</taxon>
        <taxon>Nocardioidaceae</taxon>
        <taxon>Nocardioides</taxon>
    </lineage>
</organism>
<keyword evidence="3" id="KW-1185">Reference proteome</keyword>